<keyword evidence="12" id="KW-1185">Reference proteome</keyword>
<sequence>MAIDTSNTMKPGGPTTGRSGSTAAPTRTDNSSRKPETAAEAPRDSVVLSQEAQSLSKLQEAVENAPEVNSEKVDAIKRAIAEGRFEINADRLAEAILSQDDLLN</sequence>
<dbReference type="InterPro" id="IPR031316">
    <property type="entry name" value="FlgM_C"/>
</dbReference>
<keyword evidence="5" id="KW-0805">Transcription regulation</keyword>
<dbReference type="EMBL" id="JAULRT010000052">
    <property type="protein sequence ID" value="MDO3382622.1"/>
    <property type="molecule type" value="Genomic_DNA"/>
</dbReference>
<feature type="region of interest" description="Disordered" evidence="9">
    <location>
        <begin position="1"/>
        <end position="48"/>
    </location>
</feature>
<dbReference type="Proteomes" id="UP001168380">
    <property type="component" value="Unassembled WGS sequence"/>
</dbReference>
<accession>A0ABT8TEV2</accession>
<evidence type="ECO:0000256" key="1">
    <source>
        <dbReference type="ARBA" id="ARBA00005322"/>
    </source>
</evidence>
<gene>
    <name evidence="11" type="primary">flgM</name>
    <name evidence="11" type="ORF">QWI16_10600</name>
</gene>
<evidence type="ECO:0000313" key="11">
    <source>
        <dbReference type="EMBL" id="MDO3382622.1"/>
    </source>
</evidence>
<evidence type="ECO:0000256" key="6">
    <source>
        <dbReference type="ARBA" id="ARBA00023163"/>
    </source>
</evidence>
<comment type="similarity">
    <text evidence="1">Belongs to the FlgM family.</text>
</comment>
<dbReference type="RefSeq" id="WP_302712972.1">
    <property type="nucleotide sequence ID" value="NZ_JAULRT010000052.1"/>
</dbReference>
<keyword evidence="6" id="KW-0804">Transcription</keyword>
<evidence type="ECO:0000256" key="2">
    <source>
        <dbReference type="ARBA" id="ARBA00017823"/>
    </source>
</evidence>
<reference evidence="11" key="1">
    <citation type="submission" date="2023-07" db="EMBL/GenBank/DDBJ databases">
        <title>Gilvimarinus algae sp. nov., isolated from the surface of Kelp.</title>
        <authorList>
            <person name="Sun Y.Y."/>
            <person name="Gong Y."/>
            <person name="Du Z.J."/>
        </authorList>
    </citation>
    <scope>NUCLEOTIDE SEQUENCE</scope>
    <source>
        <strain evidence="11">SDUM040014</strain>
    </source>
</reference>
<evidence type="ECO:0000256" key="9">
    <source>
        <dbReference type="SAM" id="MobiDB-lite"/>
    </source>
</evidence>
<protein>
    <recommendedName>
        <fullName evidence="2">Negative regulator of flagellin synthesis</fullName>
    </recommendedName>
    <alternativeName>
        <fullName evidence="8">Anti-sigma-28 factor</fullName>
    </alternativeName>
</protein>
<evidence type="ECO:0000256" key="5">
    <source>
        <dbReference type="ARBA" id="ARBA00023015"/>
    </source>
</evidence>
<keyword evidence="11" id="KW-0966">Cell projection</keyword>
<keyword evidence="11" id="KW-0282">Flagellum</keyword>
<keyword evidence="3" id="KW-0678">Repressor</keyword>
<feature type="compositionally biased region" description="Basic and acidic residues" evidence="9">
    <location>
        <begin position="30"/>
        <end position="43"/>
    </location>
</feature>
<feature type="domain" description="Anti-sigma-28 factor FlgM C-terminal" evidence="10">
    <location>
        <begin position="44"/>
        <end position="97"/>
    </location>
</feature>
<dbReference type="NCBIfam" id="TIGR03824">
    <property type="entry name" value="FlgM_jcvi"/>
    <property type="match status" value="1"/>
</dbReference>
<dbReference type="InterPro" id="IPR035890">
    <property type="entry name" value="Anti-sigma-28_factor_FlgM_sf"/>
</dbReference>
<evidence type="ECO:0000259" key="10">
    <source>
        <dbReference type="Pfam" id="PF04316"/>
    </source>
</evidence>
<comment type="caution">
    <text evidence="11">The sequence shown here is derived from an EMBL/GenBank/DDBJ whole genome shotgun (WGS) entry which is preliminary data.</text>
</comment>
<dbReference type="Pfam" id="PF04316">
    <property type="entry name" value="FlgM"/>
    <property type="match status" value="1"/>
</dbReference>
<keyword evidence="11" id="KW-0969">Cilium</keyword>
<keyword evidence="4" id="KW-1005">Bacterial flagellum biogenesis</keyword>
<feature type="compositionally biased region" description="Low complexity" evidence="9">
    <location>
        <begin position="11"/>
        <end position="22"/>
    </location>
</feature>
<proteinExistence type="inferred from homology"/>
<dbReference type="SUPFAM" id="SSF101498">
    <property type="entry name" value="Anti-sigma factor FlgM"/>
    <property type="match status" value="1"/>
</dbReference>
<evidence type="ECO:0000256" key="8">
    <source>
        <dbReference type="ARBA" id="ARBA00030117"/>
    </source>
</evidence>
<evidence type="ECO:0000256" key="3">
    <source>
        <dbReference type="ARBA" id="ARBA00022491"/>
    </source>
</evidence>
<evidence type="ECO:0000256" key="7">
    <source>
        <dbReference type="ARBA" id="ARBA00024739"/>
    </source>
</evidence>
<organism evidence="11 12">
    <name type="scientific">Gilvimarinus algae</name>
    <dbReference type="NCBI Taxonomy" id="3058037"/>
    <lineage>
        <taxon>Bacteria</taxon>
        <taxon>Pseudomonadati</taxon>
        <taxon>Pseudomonadota</taxon>
        <taxon>Gammaproteobacteria</taxon>
        <taxon>Cellvibrionales</taxon>
        <taxon>Cellvibrionaceae</taxon>
        <taxon>Gilvimarinus</taxon>
    </lineage>
</organism>
<name>A0ABT8TEV2_9GAMM</name>
<evidence type="ECO:0000256" key="4">
    <source>
        <dbReference type="ARBA" id="ARBA00022795"/>
    </source>
</evidence>
<evidence type="ECO:0000313" key="12">
    <source>
        <dbReference type="Proteomes" id="UP001168380"/>
    </source>
</evidence>
<dbReference type="InterPro" id="IPR007412">
    <property type="entry name" value="FlgM"/>
</dbReference>
<comment type="function">
    <text evidence="7">Responsible for the coupling of flagellin expression to flagellar assembly by preventing expression of the flagellin genes when a component of the middle class of proteins is defective. It negatively regulates flagellar genes by inhibiting the activity of FliA by directly binding to FliA.</text>
</comment>